<organism evidence="2 3">
    <name type="scientific">Nocardia jinanensis</name>
    <dbReference type="NCBI Taxonomy" id="382504"/>
    <lineage>
        <taxon>Bacteria</taxon>
        <taxon>Bacillati</taxon>
        <taxon>Actinomycetota</taxon>
        <taxon>Actinomycetes</taxon>
        <taxon>Mycobacteriales</taxon>
        <taxon>Nocardiaceae</taxon>
        <taxon>Nocardia</taxon>
    </lineage>
</organism>
<proteinExistence type="predicted"/>
<evidence type="ECO:0000313" key="2">
    <source>
        <dbReference type="EMBL" id="GGL47429.1"/>
    </source>
</evidence>
<protein>
    <submittedName>
        <fullName evidence="2">Uncharacterized protein</fullName>
    </submittedName>
</protein>
<sequence>MVAPRGIEGSESTWTPNLGRQGVVGVGGERASLANSDASGVNVEMWPYF</sequence>
<comment type="caution">
    <text evidence="2">The sequence shown here is derived from an EMBL/GenBank/DDBJ whole genome shotgun (WGS) entry which is preliminary data.</text>
</comment>
<dbReference type="RefSeq" id="WP_156425979.1">
    <property type="nucleotide sequence ID" value="NZ_BMMH01000056.1"/>
</dbReference>
<evidence type="ECO:0000313" key="3">
    <source>
        <dbReference type="Proteomes" id="UP000638263"/>
    </source>
</evidence>
<reference evidence="2" key="1">
    <citation type="journal article" date="2014" name="Int. J. Syst. Evol. Microbiol.">
        <title>Complete genome sequence of Corynebacterium casei LMG S-19264T (=DSM 44701T), isolated from a smear-ripened cheese.</title>
        <authorList>
            <consortium name="US DOE Joint Genome Institute (JGI-PGF)"/>
            <person name="Walter F."/>
            <person name="Albersmeier A."/>
            <person name="Kalinowski J."/>
            <person name="Ruckert C."/>
        </authorList>
    </citation>
    <scope>NUCLEOTIDE SEQUENCE</scope>
    <source>
        <strain evidence="2">CGMCC 4.3508</strain>
    </source>
</reference>
<dbReference type="EMBL" id="BMMH01000056">
    <property type="protein sequence ID" value="GGL47429.1"/>
    <property type="molecule type" value="Genomic_DNA"/>
</dbReference>
<reference evidence="2" key="2">
    <citation type="submission" date="2020-09" db="EMBL/GenBank/DDBJ databases">
        <authorList>
            <person name="Sun Q."/>
            <person name="Zhou Y."/>
        </authorList>
    </citation>
    <scope>NUCLEOTIDE SEQUENCE</scope>
    <source>
        <strain evidence="2">CGMCC 4.3508</strain>
    </source>
</reference>
<accession>A0A917VZ31</accession>
<name>A0A917VZ31_9NOCA</name>
<keyword evidence="3" id="KW-1185">Reference proteome</keyword>
<gene>
    <name evidence="2" type="ORF">GCM10011588_72910</name>
</gene>
<dbReference type="AlphaFoldDB" id="A0A917VZ31"/>
<feature type="region of interest" description="Disordered" evidence="1">
    <location>
        <begin position="1"/>
        <end position="21"/>
    </location>
</feature>
<evidence type="ECO:0000256" key="1">
    <source>
        <dbReference type="SAM" id="MobiDB-lite"/>
    </source>
</evidence>
<dbReference type="Proteomes" id="UP000638263">
    <property type="component" value="Unassembled WGS sequence"/>
</dbReference>